<dbReference type="GO" id="GO:0051315">
    <property type="term" value="P:attachment of mitotic spindle microtubules to kinetochore"/>
    <property type="evidence" value="ECO:0007669"/>
    <property type="project" value="InterPro"/>
</dbReference>
<reference evidence="3" key="1">
    <citation type="submission" date="2014-07" db="EMBL/GenBank/DDBJ databases">
        <authorList>
            <person name="Martin A.A"/>
            <person name="De Silva N."/>
        </authorList>
    </citation>
    <scope>NUCLEOTIDE SEQUENCE</scope>
</reference>
<evidence type="ECO:0000256" key="1">
    <source>
        <dbReference type="SAM" id="Coils"/>
    </source>
</evidence>
<reference evidence="4" key="2">
    <citation type="submission" date="2015-08" db="UniProtKB">
        <authorList>
            <consortium name="WormBaseParasite"/>
        </authorList>
    </citation>
    <scope>IDENTIFICATION</scope>
</reference>
<dbReference type="WBParaSite" id="SVE_0484500.1">
    <property type="protein sequence ID" value="SVE_0484500.1"/>
    <property type="gene ID" value="SVE_0484500"/>
</dbReference>
<feature type="region of interest" description="Disordered" evidence="2">
    <location>
        <begin position="1"/>
        <end position="80"/>
    </location>
</feature>
<feature type="coiled-coil region" evidence="1">
    <location>
        <begin position="256"/>
        <end position="293"/>
    </location>
</feature>
<organism evidence="3 4">
    <name type="scientific">Strongyloides venezuelensis</name>
    <name type="common">Threadworm</name>
    <dbReference type="NCBI Taxonomy" id="75913"/>
    <lineage>
        <taxon>Eukaryota</taxon>
        <taxon>Metazoa</taxon>
        <taxon>Ecdysozoa</taxon>
        <taxon>Nematoda</taxon>
        <taxon>Chromadorea</taxon>
        <taxon>Rhabditida</taxon>
        <taxon>Tylenchina</taxon>
        <taxon>Panagrolaimomorpha</taxon>
        <taxon>Strongyloidoidea</taxon>
        <taxon>Strongyloididae</taxon>
        <taxon>Strongyloides</taxon>
    </lineage>
</organism>
<keyword evidence="1" id="KW-0175">Coiled coil</keyword>
<proteinExistence type="predicted"/>
<feature type="coiled-coil region" evidence="1">
    <location>
        <begin position="505"/>
        <end position="561"/>
    </location>
</feature>
<sequence length="614" mass="70802">MSSNQSAFGRSISEKPSFSGKQSLTGRPSMVGRLSMGRPSTGRPSTGRPSLGRPSLARQSLAGHSRSVAGPQMRRKTGLSHKEVEEYSRVLREFISEYNVFDAEAAVVTKDFNYATEMNFLDYLQIIVYHIAEDYQCTKLEKDLNFWLSALGMDTLQTTMFTSLRNNWKYVVEGLVKLVRVVQNRDEVERFKESGGNDDDGSAFEIWNDGNFLELFFTTIENMNGSNRCGPEHYQEGLKNYMDGYMSYTLDVNDDVETLRERVEFLRRKKNDLDEIRAEIEKEKSSVEKMRVDSTNLEKYSTELNENLAKVQDLVVQQDEICKKKEQEVEEAHKRWMEAISNVTNQRFSKDEAREYSARNSLIAGHIQSVEQQTKVLEEEYSRKLAETSGLLKAVGTASSKLISRVQGLDARIGGESLFKDRNIKAIDVFGDINALSEHYDTYIYSVVEELIRKIDLICTRKKEEAIGAEGNLAETITACQKLLGDCSKFEIRNQDLEESIKADIQRMSQERESEINKKERMIKEIEWVENFSSGDKNFVLEELKNELSEYKERSQRFIERRKEKLTEKINEDVKYTEKIKNMKDEISKVLGENRRVIGEINGINSEWPRYVKE</sequence>
<protein>
    <submittedName>
        <fullName evidence="4">Kinetochore protein NDC80</fullName>
    </submittedName>
</protein>
<evidence type="ECO:0000313" key="4">
    <source>
        <dbReference type="WBParaSite" id="SVE_0484500.1"/>
    </source>
</evidence>
<dbReference type="InterPro" id="IPR005550">
    <property type="entry name" value="Kinetochore_Ndc80"/>
</dbReference>
<dbReference type="PANTHER" id="PTHR10643">
    <property type="entry name" value="KINETOCHORE PROTEIN NDC80"/>
    <property type="match status" value="1"/>
</dbReference>
<keyword evidence="3" id="KW-1185">Reference proteome</keyword>
<accession>A0A0K0F7P8</accession>
<dbReference type="GO" id="GO:0031262">
    <property type="term" value="C:Ndc80 complex"/>
    <property type="evidence" value="ECO:0007669"/>
    <property type="project" value="InterPro"/>
</dbReference>
<dbReference type="AlphaFoldDB" id="A0A0K0F7P8"/>
<evidence type="ECO:0000256" key="2">
    <source>
        <dbReference type="SAM" id="MobiDB-lite"/>
    </source>
</evidence>
<evidence type="ECO:0000313" key="3">
    <source>
        <dbReference type="Proteomes" id="UP000035680"/>
    </source>
</evidence>
<name>A0A0K0F7P8_STRVS</name>
<dbReference type="PANTHER" id="PTHR10643:SF2">
    <property type="entry name" value="KINETOCHORE PROTEIN NDC80 HOMOLOG"/>
    <property type="match status" value="1"/>
</dbReference>
<feature type="compositionally biased region" description="Polar residues" evidence="2">
    <location>
        <begin position="1"/>
        <end position="26"/>
    </location>
</feature>
<dbReference type="Proteomes" id="UP000035680">
    <property type="component" value="Unassembled WGS sequence"/>
</dbReference>